<organism evidence="1 2">
    <name type="scientific">Evansella tamaricis</name>
    <dbReference type="NCBI Taxonomy" id="2069301"/>
    <lineage>
        <taxon>Bacteria</taxon>
        <taxon>Bacillati</taxon>
        <taxon>Bacillota</taxon>
        <taxon>Bacilli</taxon>
        <taxon>Bacillales</taxon>
        <taxon>Bacillaceae</taxon>
        <taxon>Evansella</taxon>
    </lineage>
</organism>
<sequence length="576" mass="65469">MNTYDNFNLAIYCTASCLDSSFEQIEQELAFFEKHLKVSKVYIESHRGDVTLSKDRLQELKKFFNGRGIEVAGGITPTLGEKYRQGYNRLFGGICYTDNDSRSKFKEVVEVTASVFDEIILDDFFFTNCGCDDCLSQKGDRSWEEFRLDLMKEVSCNLVVNPAKAVNPNVKMVIKYPNWNESYTFSGYNTKEQPQIFDGVYTGTETRDPAISQQHLPRYASFSLMTWMENMSPGKNGGGWFDSLDCTYIDYYLEQANLTVFGKAKELTLFCYSILKDSNYIPALGFQLDKLDLIAGELGNPLGVSVYQPHYGKGEDHIYDYLGMMGIPMVLTPEFSSGGNEPIFLSASAGGDDKIIDKMKTYLKNGGHIIMTSGFVEKMEGKGIEEFTSLRSTGKKLSVREFGIDTASCTFDDFSYSSEAIVYPVFDYRTNSTWQSVVAFQSQNNIPVLMYDNYSRGKVTTIIIPDNYSQLWKLPHQVVTKIRSCFNSSIISYEVDGPGNIGFFLYDNDKFILETFTSRPENWEVKLPKGKKLVVIDKWGIHSVIPITYHEKDETKVYEIKLAPSDFRLFQVIDLN</sequence>
<dbReference type="RefSeq" id="WP_217064806.1">
    <property type="nucleotide sequence ID" value="NZ_JAHQCS010000055.1"/>
</dbReference>
<dbReference type="EMBL" id="JAHQCS010000055">
    <property type="protein sequence ID" value="MBU9710914.1"/>
    <property type="molecule type" value="Genomic_DNA"/>
</dbReference>
<reference evidence="1 2" key="1">
    <citation type="submission" date="2021-06" db="EMBL/GenBank/DDBJ databases">
        <title>Bacillus sp. RD4P76, an endophyte from a halophyte.</title>
        <authorList>
            <person name="Sun J.-Q."/>
        </authorList>
    </citation>
    <scope>NUCLEOTIDE SEQUENCE [LARGE SCALE GENOMIC DNA]</scope>
    <source>
        <strain evidence="1 2">CGMCC 1.15917</strain>
    </source>
</reference>
<accession>A0ABS6JB58</accession>
<evidence type="ECO:0000313" key="1">
    <source>
        <dbReference type="EMBL" id="MBU9710914.1"/>
    </source>
</evidence>
<keyword evidence="2" id="KW-1185">Reference proteome</keyword>
<gene>
    <name evidence="1" type="ORF">KS419_04080</name>
</gene>
<comment type="caution">
    <text evidence="1">The sequence shown here is derived from an EMBL/GenBank/DDBJ whole genome shotgun (WGS) entry which is preliminary data.</text>
</comment>
<dbReference type="Proteomes" id="UP000784880">
    <property type="component" value="Unassembled WGS sequence"/>
</dbReference>
<name>A0ABS6JB58_9BACI</name>
<evidence type="ECO:0000313" key="2">
    <source>
        <dbReference type="Proteomes" id="UP000784880"/>
    </source>
</evidence>
<proteinExistence type="predicted"/>
<protein>
    <submittedName>
        <fullName evidence="1">Permease</fullName>
    </submittedName>
</protein>